<dbReference type="EMBL" id="RRAZ01000069">
    <property type="protein sequence ID" value="RRH68141.1"/>
    <property type="molecule type" value="Genomic_DNA"/>
</dbReference>
<proteinExistence type="predicted"/>
<evidence type="ECO:0000313" key="2">
    <source>
        <dbReference type="Proteomes" id="UP000282125"/>
    </source>
</evidence>
<gene>
    <name evidence="1" type="ORF">EG244_19825</name>
</gene>
<dbReference type="OrthoDB" id="9764467at2"/>
<dbReference type="InterPro" id="IPR027417">
    <property type="entry name" value="P-loop_NTPase"/>
</dbReference>
<dbReference type="SUPFAM" id="SSF52540">
    <property type="entry name" value="P-loop containing nucleoside triphosphate hydrolases"/>
    <property type="match status" value="1"/>
</dbReference>
<protein>
    <submittedName>
        <fullName evidence="1">Uncharacterized protein</fullName>
    </submittedName>
</protein>
<dbReference type="Gene3D" id="3.40.50.300">
    <property type="entry name" value="P-loop containing nucleotide triphosphate hydrolases"/>
    <property type="match status" value="1"/>
</dbReference>
<dbReference type="AlphaFoldDB" id="A0A3P3D261"/>
<organism evidence="1 2">
    <name type="scientific">Falsigemmobacter faecalis</name>
    <dbReference type="NCBI Taxonomy" id="2488730"/>
    <lineage>
        <taxon>Bacteria</taxon>
        <taxon>Pseudomonadati</taxon>
        <taxon>Pseudomonadota</taxon>
        <taxon>Alphaproteobacteria</taxon>
        <taxon>Rhodobacterales</taxon>
        <taxon>Paracoccaceae</taxon>
        <taxon>Falsigemmobacter</taxon>
    </lineage>
</organism>
<accession>A0A3P3D261</accession>
<comment type="caution">
    <text evidence="1">The sequence shown here is derived from an EMBL/GenBank/DDBJ whole genome shotgun (WGS) entry which is preliminary data.</text>
</comment>
<keyword evidence="2" id="KW-1185">Reference proteome</keyword>
<dbReference type="Proteomes" id="UP000282125">
    <property type="component" value="Unassembled WGS sequence"/>
</dbReference>
<name>A0A3P3D261_9RHOB</name>
<sequence>MITIQHIRLRSITADRIFGADIALSDGLNVIQADNTSGKSTALMAIIYGLGLERSLTSKLDVPLPYAMRERIQQSKESSYDAVIESYVALELRNSQGAVVTIRREIPSDPNSRAGLVRTWDRSIDQVDQLKGQERDFFLHDKGSAANEDGFHHFLARFIGWDLPVVPYFNGDERPLYIETLFPMFFVEQKRGWSAIQGPLPTFFGVQDLHRRVMEFILDLDAGKVRRERGELQKELLVAATKYRAVRKELVSGHGSLVRIDGLPIEPTASFGQDSPVYLSIYQDEEWQPLSVVAESLERRVAEFDDAEFVTVEDASESLTKELSVSEAAIAELSAQVPLLRHDYQVALSEKRAFEDRVASLELDLQRNLDAKKLQKLGSNLGMVSMEHICPTCQQDVVTELFPTVSRVAMGLDENIAFIRSQLELYKSMLGSVSETLNVISVRHQSLLDKQHELRARIRSLKKDLLRPSPSTSRSELEEIVRLQARLDRWAAQQEKVDGAVSGLRAIAREWAEVKKKLADVGPVSLTEQDKRKEQLLQLILQRLLKSFHFSSFKIDSFTLSDEDFRPQVRTATKDGELIVKDITFEASASDVVRLKWSYILALLELSKHVETNHIGFVVFDEPGQQQMDENDLAAFLAESARIATQKRQVLISTSEVLSRVEAALHGQNARLHTFDGYILQPL</sequence>
<dbReference type="RefSeq" id="WP_124966880.1">
    <property type="nucleotide sequence ID" value="NZ_RRAZ01000069.1"/>
</dbReference>
<reference evidence="1 2" key="1">
    <citation type="submission" date="2018-11" db="EMBL/GenBank/DDBJ databases">
        <title>Gemmobacter sp. nov., YIM 102744-1 draft genome.</title>
        <authorList>
            <person name="Li G."/>
            <person name="Jiang Y."/>
        </authorList>
    </citation>
    <scope>NUCLEOTIDE SEQUENCE [LARGE SCALE GENOMIC DNA]</scope>
    <source>
        <strain evidence="1 2">YIM 102744-1</strain>
    </source>
</reference>
<evidence type="ECO:0000313" key="1">
    <source>
        <dbReference type="EMBL" id="RRH68141.1"/>
    </source>
</evidence>